<proteinExistence type="predicted"/>
<dbReference type="GO" id="GO:0005737">
    <property type="term" value="C:cytoplasm"/>
    <property type="evidence" value="ECO:0007669"/>
    <property type="project" value="UniProtKB-SubCell"/>
</dbReference>
<dbReference type="SMART" id="SM00450">
    <property type="entry name" value="RHOD"/>
    <property type="match status" value="2"/>
</dbReference>
<evidence type="ECO:0000256" key="4">
    <source>
        <dbReference type="ARBA" id="ARBA00022737"/>
    </source>
</evidence>
<dbReference type="PROSITE" id="PS50206">
    <property type="entry name" value="RHODANESE_3"/>
    <property type="match status" value="2"/>
</dbReference>
<dbReference type="InterPro" id="IPR001763">
    <property type="entry name" value="Rhodanese-like_dom"/>
</dbReference>
<keyword evidence="9" id="KW-1185">Reference proteome</keyword>
<dbReference type="PANTHER" id="PTHR11364">
    <property type="entry name" value="THIOSULFATE SULFERTANSFERASE"/>
    <property type="match status" value="1"/>
</dbReference>
<dbReference type="EMBL" id="UWOC01000129">
    <property type="protein sequence ID" value="VCU08463.1"/>
    <property type="molecule type" value="Genomic_DNA"/>
</dbReference>
<dbReference type="OrthoDB" id="9781034at2"/>
<feature type="domain" description="Rhodanese" evidence="7">
    <location>
        <begin position="171"/>
        <end position="284"/>
    </location>
</feature>
<dbReference type="CDD" id="cd01449">
    <property type="entry name" value="TST_Repeat_2"/>
    <property type="match status" value="1"/>
</dbReference>
<evidence type="ECO:0000259" key="7">
    <source>
        <dbReference type="PROSITE" id="PS50206"/>
    </source>
</evidence>
<dbReference type="InterPro" id="IPR036873">
    <property type="entry name" value="Rhodanese-like_dom_sf"/>
</dbReference>
<dbReference type="CDD" id="cd01448">
    <property type="entry name" value="TST_Repeat_1"/>
    <property type="match status" value="1"/>
</dbReference>
<dbReference type="SUPFAM" id="SSF52821">
    <property type="entry name" value="Rhodanese/Cell cycle control phosphatase"/>
    <property type="match status" value="2"/>
</dbReference>
<comment type="catalytic activity">
    <reaction evidence="5">
        <text>2-oxo-3-sulfanylpropanoate + [thioredoxin]-dithiol = [thioredoxin]-disulfide + hydrogen sulfide + pyruvate + H(+)</text>
        <dbReference type="Rhea" id="RHEA:21740"/>
        <dbReference type="Rhea" id="RHEA-COMP:10698"/>
        <dbReference type="Rhea" id="RHEA-COMP:10700"/>
        <dbReference type="ChEBI" id="CHEBI:15361"/>
        <dbReference type="ChEBI" id="CHEBI:15378"/>
        <dbReference type="ChEBI" id="CHEBI:29919"/>
        <dbReference type="ChEBI" id="CHEBI:29950"/>
        <dbReference type="ChEBI" id="CHEBI:50058"/>
        <dbReference type="ChEBI" id="CHEBI:57678"/>
        <dbReference type="EC" id="2.8.1.2"/>
    </reaction>
    <physiologicalReaction direction="left-to-right" evidence="5">
        <dbReference type="Rhea" id="RHEA:21741"/>
    </physiologicalReaction>
</comment>
<dbReference type="PANTHER" id="PTHR11364:SF27">
    <property type="entry name" value="SULFURTRANSFERASE"/>
    <property type="match status" value="1"/>
</dbReference>
<comment type="subcellular location">
    <subcellularLocation>
        <location evidence="1">Cytoplasm</location>
    </subcellularLocation>
</comment>
<sequence length="288" mass="30136">MTAPSVASSASPFVSTAWLAERLGAADIVVLDASYYLPTQKRDADAEYRAGHIPGALRFDIDAVADKTTALPHMMPSAAAFAAAVGAMGISERDTVVVYDGLGLFSAPRVWWTFRLFGARAVFVLEGGLPRWVAEGRPLETGTATRAPTTFAVRTPPDVIADVARVQRTLAEGSAQVVDARAADRFRGEAPEPRPGLPSGHIPGSLNVPHATLVRDGTLKPADELAAAFAAGGVDLDRPVLTSCGSGVSAAVLWLALHTLGREPVALYDGSWTEWAGRGDLPIATGAE</sequence>
<dbReference type="InterPro" id="IPR001307">
    <property type="entry name" value="Thiosulphate_STrfase_CS"/>
</dbReference>
<dbReference type="Proteomes" id="UP000289200">
    <property type="component" value="Unassembled WGS sequence"/>
</dbReference>
<feature type="domain" description="Rhodanese" evidence="7">
    <location>
        <begin position="24"/>
        <end position="141"/>
    </location>
</feature>
<keyword evidence="3 6" id="KW-0808">Transferase</keyword>
<evidence type="ECO:0000256" key="6">
    <source>
        <dbReference type="RuleBase" id="RU000507"/>
    </source>
</evidence>
<dbReference type="RefSeq" id="WP_129608563.1">
    <property type="nucleotide sequence ID" value="NZ_UWOC01000129.1"/>
</dbReference>
<accession>A0A3S4B006</accession>
<evidence type="ECO:0000256" key="1">
    <source>
        <dbReference type="ARBA" id="ARBA00004496"/>
    </source>
</evidence>
<dbReference type="GO" id="GO:0004792">
    <property type="term" value="F:thiosulfate-cyanide sulfurtransferase activity"/>
    <property type="evidence" value="ECO:0007669"/>
    <property type="project" value="InterPro"/>
</dbReference>
<evidence type="ECO:0000256" key="2">
    <source>
        <dbReference type="ARBA" id="ARBA00022490"/>
    </source>
</evidence>
<dbReference type="Gene3D" id="3.40.250.10">
    <property type="entry name" value="Rhodanese-like domain"/>
    <property type="match status" value="2"/>
</dbReference>
<evidence type="ECO:0000313" key="9">
    <source>
        <dbReference type="Proteomes" id="UP000289200"/>
    </source>
</evidence>
<dbReference type="AlphaFoldDB" id="A0A3S4B006"/>
<dbReference type="NCBIfam" id="NF008557">
    <property type="entry name" value="PRK11493.1"/>
    <property type="match status" value="1"/>
</dbReference>
<evidence type="ECO:0000256" key="5">
    <source>
        <dbReference type="ARBA" id="ARBA00051793"/>
    </source>
</evidence>
<evidence type="ECO:0000256" key="3">
    <source>
        <dbReference type="ARBA" id="ARBA00022679"/>
    </source>
</evidence>
<dbReference type="GO" id="GO:0016784">
    <property type="term" value="F:3-mercaptopyruvate sulfurtransferase activity"/>
    <property type="evidence" value="ECO:0007669"/>
    <property type="project" value="UniProtKB-EC"/>
</dbReference>
<keyword evidence="4" id="KW-0677">Repeat</keyword>
<dbReference type="PROSITE" id="PS00683">
    <property type="entry name" value="RHODANESE_2"/>
    <property type="match status" value="1"/>
</dbReference>
<name>A0A3S4B006_9BRAD</name>
<dbReference type="Pfam" id="PF00581">
    <property type="entry name" value="Rhodanese"/>
    <property type="match status" value="2"/>
</dbReference>
<keyword evidence="2" id="KW-0963">Cytoplasm</keyword>
<dbReference type="FunFam" id="3.40.250.10:FF:000015">
    <property type="entry name" value="Sulfurtransferase"/>
    <property type="match status" value="1"/>
</dbReference>
<organism evidence="8 9">
    <name type="scientific">Rhodoplanes serenus</name>
    <dbReference type="NCBI Taxonomy" id="200615"/>
    <lineage>
        <taxon>Bacteria</taxon>
        <taxon>Pseudomonadati</taxon>
        <taxon>Pseudomonadota</taxon>
        <taxon>Alphaproteobacteria</taxon>
        <taxon>Hyphomicrobiales</taxon>
        <taxon>Nitrobacteraceae</taxon>
        <taxon>Rhodoplanes</taxon>
    </lineage>
</organism>
<dbReference type="InterPro" id="IPR045078">
    <property type="entry name" value="TST/MPST-like"/>
</dbReference>
<evidence type="ECO:0000313" key="8">
    <source>
        <dbReference type="EMBL" id="VCU08463.1"/>
    </source>
</evidence>
<dbReference type="FunFam" id="3.40.250.10:FF:000001">
    <property type="entry name" value="Sulfurtransferase"/>
    <property type="match status" value="1"/>
</dbReference>
<reference evidence="9" key="1">
    <citation type="submission" date="2018-10" db="EMBL/GenBank/DDBJ databases">
        <authorList>
            <person name="Peiro R."/>
            <person name="Begona"/>
            <person name="Cbmso G."/>
            <person name="Lopez M."/>
            <person name="Gonzalez S."/>
            <person name="Sacristan E."/>
            <person name="Castillo E."/>
        </authorList>
    </citation>
    <scope>NUCLEOTIDE SEQUENCE [LARGE SCALE GENOMIC DNA]</scope>
</reference>
<dbReference type="PROSITE" id="PS00380">
    <property type="entry name" value="RHODANESE_1"/>
    <property type="match status" value="1"/>
</dbReference>
<protein>
    <recommendedName>
        <fullName evidence="6">Sulfurtransferase</fullName>
    </recommendedName>
</protein>
<comment type="caution">
    <text evidence="8">The sequence shown here is derived from an EMBL/GenBank/DDBJ whole genome shotgun (WGS) entry which is preliminary data.</text>
</comment>
<gene>
    <name evidence="8" type="primary">sseA</name>
    <name evidence="8" type="ORF">RHODGE_RHODGE_01634</name>
</gene>